<proteinExistence type="predicted"/>
<dbReference type="PANTHER" id="PTHR34846:SF11">
    <property type="entry name" value="4-CARBOXYMUCONOLACTONE DECARBOXYLASE FAMILY PROTEIN (AFU_ORTHOLOGUE AFUA_6G11590)"/>
    <property type="match status" value="1"/>
</dbReference>
<dbReference type="Gene3D" id="1.20.1290.10">
    <property type="entry name" value="AhpD-like"/>
    <property type="match status" value="1"/>
</dbReference>
<evidence type="ECO:0000313" key="3">
    <source>
        <dbReference type="Proteomes" id="UP001294412"/>
    </source>
</evidence>
<evidence type="ECO:0000313" key="2">
    <source>
        <dbReference type="EMBL" id="MDY8110998.1"/>
    </source>
</evidence>
<evidence type="ECO:0000259" key="1">
    <source>
        <dbReference type="Pfam" id="PF02627"/>
    </source>
</evidence>
<organism evidence="2 3">
    <name type="scientific">Fulvimarina uroteuthidis</name>
    <dbReference type="NCBI Taxonomy" id="3098149"/>
    <lineage>
        <taxon>Bacteria</taxon>
        <taxon>Pseudomonadati</taxon>
        <taxon>Pseudomonadota</taxon>
        <taxon>Alphaproteobacteria</taxon>
        <taxon>Hyphomicrobiales</taxon>
        <taxon>Aurantimonadaceae</taxon>
        <taxon>Fulvimarina</taxon>
    </lineage>
</organism>
<dbReference type="SUPFAM" id="SSF69118">
    <property type="entry name" value="AhpD-like"/>
    <property type="match status" value="1"/>
</dbReference>
<keyword evidence="3" id="KW-1185">Reference proteome</keyword>
<dbReference type="EMBL" id="JAXLPB010000008">
    <property type="protein sequence ID" value="MDY8110998.1"/>
    <property type="molecule type" value="Genomic_DNA"/>
</dbReference>
<dbReference type="InterPro" id="IPR003779">
    <property type="entry name" value="CMD-like"/>
</dbReference>
<dbReference type="InterPro" id="IPR029032">
    <property type="entry name" value="AhpD-like"/>
</dbReference>
<feature type="domain" description="Carboxymuconolactone decarboxylase-like" evidence="1">
    <location>
        <begin position="63"/>
        <end position="135"/>
    </location>
</feature>
<comment type="caution">
    <text evidence="2">The sequence shown here is derived from an EMBL/GenBank/DDBJ whole genome shotgun (WGS) entry which is preliminary data.</text>
</comment>
<dbReference type="Pfam" id="PF02627">
    <property type="entry name" value="CMD"/>
    <property type="match status" value="1"/>
</dbReference>
<gene>
    <name evidence="2" type="ORF">U0C82_17845</name>
</gene>
<name>A0ABU5I6I4_9HYPH</name>
<reference evidence="2 3" key="1">
    <citation type="submission" date="2023-12" db="EMBL/GenBank/DDBJ databases">
        <title>Description of Novel Strain Fulvimarina sp. 2208YS6-2-32 isolated from Uroteuthis (Photololigo) edulis.</title>
        <authorList>
            <person name="Park J.-S."/>
        </authorList>
    </citation>
    <scope>NUCLEOTIDE SEQUENCE [LARGE SCALE GENOMIC DNA]</scope>
    <source>
        <strain evidence="2 3">2208YS6-2-32</strain>
    </source>
</reference>
<dbReference type="RefSeq" id="WP_322189054.1">
    <property type="nucleotide sequence ID" value="NZ_JAXLPB010000008.1"/>
</dbReference>
<dbReference type="PANTHER" id="PTHR34846">
    <property type="entry name" value="4-CARBOXYMUCONOLACTONE DECARBOXYLASE FAMILY PROTEIN (AFU_ORTHOLOGUE AFUA_6G11590)"/>
    <property type="match status" value="1"/>
</dbReference>
<accession>A0ABU5I6I4</accession>
<protein>
    <submittedName>
        <fullName evidence="2">Carboxymuconolactone decarboxylase family protein</fullName>
    </submittedName>
</protein>
<sequence length="189" mass="20598">MRIPLIDPKDLTDEQKPLYDDMKAGIASNFNAFTAMREDGALMGPWNPWLTEPRIGKAIWDLTKVMSMEARLPPKAREIAILVTGAHFNSAYEIYAHVAVAEAKGISEQQLATLVAGVKPTGLQGEEEAAYDVAHALVTGSVLPRPTYDMAVRTFGKDGAAELIYLVGLYCMVSMTLNGFNVPVPEEEA</sequence>
<dbReference type="Proteomes" id="UP001294412">
    <property type="component" value="Unassembled WGS sequence"/>
</dbReference>